<protein>
    <submittedName>
        <fullName evidence="3">Alpha/beta hydrolase</fullName>
    </submittedName>
</protein>
<dbReference type="PANTHER" id="PTHR48081">
    <property type="entry name" value="AB HYDROLASE SUPERFAMILY PROTEIN C4A8.06C"/>
    <property type="match status" value="1"/>
</dbReference>
<evidence type="ECO:0000313" key="4">
    <source>
        <dbReference type="Proteomes" id="UP001163731"/>
    </source>
</evidence>
<organism evidence="3 4">
    <name type="scientific">Chryseobacterium kimseyorum</name>
    <dbReference type="NCBI Taxonomy" id="2984028"/>
    <lineage>
        <taxon>Bacteria</taxon>
        <taxon>Pseudomonadati</taxon>
        <taxon>Bacteroidota</taxon>
        <taxon>Flavobacteriia</taxon>
        <taxon>Flavobacteriales</taxon>
        <taxon>Weeksellaceae</taxon>
        <taxon>Chryseobacterium group</taxon>
        <taxon>Chryseobacterium</taxon>
    </lineage>
</organism>
<accession>A0ABT3HUD4</accession>
<dbReference type="SUPFAM" id="SSF53474">
    <property type="entry name" value="alpha/beta-Hydrolases"/>
    <property type="match status" value="1"/>
</dbReference>
<evidence type="ECO:0000256" key="1">
    <source>
        <dbReference type="ARBA" id="ARBA00022801"/>
    </source>
</evidence>
<dbReference type="Pfam" id="PF20434">
    <property type="entry name" value="BD-FAE"/>
    <property type="match status" value="1"/>
</dbReference>
<dbReference type="Gene3D" id="3.40.50.1820">
    <property type="entry name" value="alpha/beta hydrolase"/>
    <property type="match status" value="1"/>
</dbReference>
<dbReference type="Proteomes" id="UP001163731">
    <property type="component" value="Unassembled WGS sequence"/>
</dbReference>
<reference evidence="3" key="1">
    <citation type="submission" date="2022-10" db="EMBL/GenBank/DDBJ databases">
        <title>Chryseobacterium babae sp. nov. isolated from the gut of the beetle Oryctes rhinoceros, and Chryseobacterium kimseyorum sp. nov., isolated from a stick insect rearing cage.</title>
        <authorList>
            <person name="Shelomi M."/>
            <person name="Han C.-J."/>
            <person name="Chen W.-M."/>
            <person name="Chen H.-K."/>
            <person name="Liaw S.-J."/>
            <person name="Muhle E."/>
            <person name="Clermont D."/>
        </authorList>
    </citation>
    <scope>NUCLEOTIDE SEQUENCE</scope>
    <source>
        <strain evidence="3">09-1422</strain>
    </source>
</reference>
<dbReference type="InterPro" id="IPR050300">
    <property type="entry name" value="GDXG_lipolytic_enzyme"/>
</dbReference>
<dbReference type="EMBL" id="JAPDHW010000002">
    <property type="protein sequence ID" value="MCW3167404.1"/>
    <property type="molecule type" value="Genomic_DNA"/>
</dbReference>
<keyword evidence="1 3" id="KW-0378">Hydrolase</keyword>
<feature type="domain" description="BD-FAE-like" evidence="2">
    <location>
        <begin position="80"/>
        <end position="278"/>
    </location>
</feature>
<dbReference type="InterPro" id="IPR029058">
    <property type="entry name" value="AB_hydrolase_fold"/>
</dbReference>
<keyword evidence="4" id="KW-1185">Reference proteome</keyword>
<sequence length="318" mass="36072">MRLKTERDKNNHSSYIILYEKPVGKPMGFSIFRSMNKLIGILLLILVVFACQEKTINLGKDNSFDKETNVAYGNDSQQKLDLYIPKNKDSIRGIFVIIHGGGWKSGDKSNLTFFTLSLMLKMPDYAFANINYRLADANSFVLPNQTDDIDEALGVLVKRFGPKTKFILLGNSAGAHLSMLYGYNSFFDLKHHNKIKAVVNIVGPADLLHKDFASYADYAFVEKHMIDMKMPPPTDLTNRDIPNPVYWINENSPPTISFYGNNDQVVPLSQKGILDSALNKNGIYHQSFQFPGGHLDWMNEKNSPFIINKIEKFLNHIK</sequence>
<evidence type="ECO:0000313" key="3">
    <source>
        <dbReference type="EMBL" id="MCW3167404.1"/>
    </source>
</evidence>
<proteinExistence type="predicted"/>
<dbReference type="InterPro" id="IPR049492">
    <property type="entry name" value="BD-FAE-like_dom"/>
</dbReference>
<comment type="caution">
    <text evidence="3">The sequence shown here is derived from an EMBL/GenBank/DDBJ whole genome shotgun (WGS) entry which is preliminary data.</text>
</comment>
<dbReference type="GO" id="GO:0016787">
    <property type="term" value="F:hydrolase activity"/>
    <property type="evidence" value="ECO:0007669"/>
    <property type="project" value="UniProtKB-KW"/>
</dbReference>
<dbReference type="PANTHER" id="PTHR48081:SF33">
    <property type="entry name" value="KYNURENINE FORMAMIDASE"/>
    <property type="match status" value="1"/>
</dbReference>
<evidence type="ECO:0000259" key="2">
    <source>
        <dbReference type="Pfam" id="PF20434"/>
    </source>
</evidence>
<gene>
    <name evidence="3" type="ORF">OMO38_02580</name>
</gene>
<dbReference type="RefSeq" id="WP_264748692.1">
    <property type="nucleotide sequence ID" value="NZ_JAPDHW010000002.1"/>
</dbReference>
<name>A0ABT3HUD4_9FLAO</name>